<keyword evidence="1" id="KW-0732">Signal</keyword>
<evidence type="ECO:0000313" key="2">
    <source>
        <dbReference type="EMBL" id="CEF55725.1"/>
    </source>
</evidence>
<dbReference type="Proteomes" id="UP000068250">
    <property type="component" value="Chromosome I"/>
</dbReference>
<dbReference type="AlphaFoldDB" id="A0A0U5F5K3"/>
<accession>A0A0U5F5K3</accession>
<proteinExistence type="predicted"/>
<feature type="chain" id="PRO_5006856597" description="DUF2125 domain-containing protein" evidence="1">
    <location>
        <begin position="20"/>
        <end position="308"/>
    </location>
</feature>
<evidence type="ECO:0000256" key="1">
    <source>
        <dbReference type="SAM" id="SignalP"/>
    </source>
</evidence>
<gene>
    <name evidence="2" type="ORF">AGA_1581</name>
</gene>
<sequence>MKQNSPFSLFLLGVVSLYAATHAENATAAPPSGCATISATSEETTAKGLIYHDLAVSSPNGVTSLHVKKLVFSGFAPNADAMQDLAQAASLLLVSAMTGQHNAACTQWLKAQGQLVVTGLQSGKAYDLTWNNATVVHGSAHVSVTTAHYQMQGSSTAQTSAATLNMSGLTFQNVANQQLLPSNARAAFSLPTTELPALMSAIGGQSEAAPAVHATISNFEASEGHARLQGHGQATLTGNVAATSASGHLEITNLEELIEKARAAHQMKLAAGLVLGRLVSHHSGEQNTWDTTWEGGVLTVNGFPLPIK</sequence>
<dbReference type="STRING" id="431306.AGA_1581"/>
<dbReference type="EMBL" id="LN609302">
    <property type="protein sequence ID" value="CEF55725.1"/>
    <property type="molecule type" value="Genomic_DNA"/>
</dbReference>
<dbReference type="PATRIC" id="fig|431306.5.peg.1607"/>
<protein>
    <recommendedName>
        <fullName evidence="4">DUF2125 domain-containing protein</fullName>
    </recommendedName>
</protein>
<organism evidence="2 3">
    <name type="scientific">Acetobacter ghanensis</name>
    <dbReference type="NCBI Taxonomy" id="431306"/>
    <lineage>
        <taxon>Bacteria</taxon>
        <taxon>Pseudomonadati</taxon>
        <taxon>Pseudomonadota</taxon>
        <taxon>Alphaproteobacteria</taxon>
        <taxon>Acetobacterales</taxon>
        <taxon>Acetobacteraceae</taxon>
        <taxon>Acetobacter</taxon>
    </lineage>
</organism>
<evidence type="ECO:0008006" key="4">
    <source>
        <dbReference type="Google" id="ProtNLM"/>
    </source>
</evidence>
<name>A0A0U5F5K3_9PROT</name>
<reference evidence="3" key="1">
    <citation type="submission" date="2014-09" db="EMBL/GenBank/DDBJ databases">
        <authorList>
            <person name="Illeghems K.G."/>
        </authorList>
    </citation>
    <scope>NUCLEOTIDE SEQUENCE [LARGE SCALE GENOMIC DNA]</scope>
    <source>
        <strain evidence="3">LMG 23848T</strain>
    </source>
</reference>
<evidence type="ECO:0000313" key="3">
    <source>
        <dbReference type="Proteomes" id="UP000068250"/>
    </source>
</evidence>
<dbReference type="RefSeq" id="WP_172793726.1">
    <property type="nucleotide sequence ID" value="NZ_LN609302.1"/>
</dbReference>
<feature type="signal peptide" evidence="1">
    <location>
        <begin position="1"/>
        <end position="19"/>
    </location>
</feature>